<reference evidence="1" key="1">
    <citation type="submission" date="2013-07" db="EMBL/GenBank/DDBJ databases">
        <title>Sub-species coevolution in mutualistic symbiosis.</title>
        <authorList>
            <person name="Murfin K."/>
            <person name="Klassen J."/>
            <person name="Lee M."/>
            <person name="Forst S."/>
            <person name="Stock P."/>
            <person name="Goodrich-Blair H."/>
        </authorList>
    </citation>
    <scope>NUCLEOTIDE SEQUENCE [LARGE SCALE GENOMIC DNA]</scope>
    <source>
        <strain evidence="1">Oregonense</strain>
    </source>
</reference>
<gene>
    <name evidence="1" type="ORF">XBO1_1710022</name>
</gene>
<proteinExistence type="predicted"/>
<evidence type="ECO:0000313" key="1">
    <source>
        <dbReference type="EMBL" id="CDH05101.1"/>
    </source>
</evidence>
<protein>
    <submittedName>
        <fullName evidence="1">Uncharacterized protein</fullName>
    </submittedName>
</protein>
<accession>A0A077P5P2</accession>
<dbReference type="EMBL" id="CBSX010000081">
    <property type="protein sequence ID" value="CDH05101.1"/>
    <property type="molecule type" value="Genomic_DNA"/>
</dbReference>
<dbReference type="Proteomes" id="UP000028483">
    <property type="component" value="Unassembled WGS sequence"/>
</dbReference>
<name>A0A077P5P2_XENBV</name>
<comment type="caution">
    <text evidence="1">The sequence shown here is derived from an EMBL/GenBank/DDBJ whole genome shotgun (WGS) entry which is preliminary data.</text>
</comment>
<organism evidence="1">
    <name type="scientific">Xenorhabdus bovienii str. oregonense</name>
    <dbReference type="NCBI Taxonomy" id="1398202"/>
    <lineage>
        <taxon>Bacteria</taxon>
        <taxon>Pseudomonadati</taxon>
        <taxon>Pseudomonadota</taxon>
        <taxon>Gammaproteobacteria</taxon>
        <taxon>Enterobacterales</taxon>
        <taxon>Morganellaceae</taxon>
        <taxon>Xenorhabdus</taxon>
    </lineage>
</organism>
<dbReference type="HOGENOM" id="CLU_3298737_0_0_6"/>
<dbReference type="AlphaFoldDB" id="A0A077P5P2"/>
<sequence>MRILITYNLVKCKVPKCSYTQTGLYIPKSILPAIKVLNQVAVA</sequence>